<organism evidence="1">
    <name type="scientific">Arundo donax</name>
    <name type="common">Giant reed</name>
    <name type="synonym">Donax arundinaceus</name>
    <dbReference type="NCBI Taxonomy" id="35708"/>
    <lineage>
        <taxon>Eukaryota</taxon>
        <taxon>Viridiplantae</taxon>
        <taxon>Streptophyta</taxon>
        <taxon>Embryophyta</taxon>
        <taxon>Tracheophyta</taxon>
        <taxon>Spermatophyta</taxon>
        <taxon>Magnoliopsida</taxon>
        <taxon>Liliopsida</taxon>
        <taxon>Poales</taxon>
        <taxon>Poaceae</taxon>
        <taxon>PACMAD clade</taxon>
        <taxon>Arundinoideae</taxon>
        <taxon>Arundineae</taxon>
        <taxon>Arundo</taxon>
    </lineage>
</organism>
<accession>A0A0A9EH53</accession>
<name>A0A0A9EH53_ARUDO</name>
<dbReference type="EMBL" id="GBRH01202518">
    <property type="protein sequence ID" value="JAD95377.1"/>
    <property type="molecule type" value="Transcribed_RNA"/>
</dbReference>
<reference evidence="1" key="1">
    <citation type="submission" date="2014-09" db="EMBL/GenBank/DDBJ databases">
        <authorList>
            <person name="Magalhaes I.L.F."/>
            <person name="Oliveira U."/>
            <person name="Santos F.R."/>
            <person name="Vidigal T.H.D.A."/>
            <person name="Brescovit A.D."/>
            <person name="Santos A.J."/>
        </authorList>
    </citation>
    <scope>NUCLEOTIDE SEQUENCE</scope>
    <source>
        <tissue evidence="1">Shoot tissue taken approximately 20 cm above the soil surface</tissue>
    </source>
</reference>
<dbReference type="AlphaFoldDB" id="A0A0A9EH53"/>
<protein>
    <submittedName>
        <fullName evidence="1">Uncharacterized protein</fullName>
    </submittedName>
</protein>
<evidence type="ECO:0000313" key="1">
    <source>
        <dbReference type="EMBL" id="JAD95377.1"/>
    </source>
</evidence>
<proteinExistence type="predicted"/>
<sequence>MVVQAPAVTKRLHPSRVIAGISQVSPASGRIGGWWSVASSWWGLASYRCTAAPLVPGFTRIVRGALGVLAPDWAFSRRRHLLRSSRPSSSYTECLRHHRA</sequence>
<reference evidence="1" key="2">
    <citation type="journal article" date="2015" name="Data Brief">
        <title>Shoot transcriptome of the giant reed, Arundo donax.</title>
        <authorList>
            <person name="Barrero R.A."/>
            <person name="Guerrero F.D."/>
            <person name="Moolhuijzen P."/>
            <person name="Goolsby J.A."/>
            <person name="Tidwell J."/>
            <person name="Bellgard S.E."/>
            <person name="Bellgard M.I."/>
        </authorList>
    </citation>
    <scope>NUCLEOTIDE SEQUENCE</scope>
    <source>
        <tissue evidence="1">Shoot tissue taken approximately 20 cm above the soil surface</tissue>
    </source>
</reference>